<dbReference type="RefSeq" id="WP_026636516.1">
    <property type="nucleotide sequence ID" value="NZ_FONH01000002.1"/>
</dbReference>
<dbReference type="EMBL" id="FONH01000002">
    <property type="protein sequence ID" value="SFE38239.1"/>
    <property type="molecule type" value="Genomic_DNA"/>
</dbReference>
<organism evidence="2 3">
    <name type="scientific">Dyella marensis</name>
    <dbReference type="NCBI Taxonomy" id="500610"/>
    <lineage>
        <taxon>Bacteria</taxon>
        <taxon>Pseudomonadati</taxon>
        <taxon>Pseudomonadota</taxon>
        <taxon>Gammaproteobacteria</taxon>
        <taxon>Lysobacterales</taxon>
        <taxon>Rhodanobacteraceae</taxon>
        <taxon>Dyella</taxon>
    </lineage>
</organism>
<dbReference type="AlphaFoldDB" id="A0A1I2A351"/>
<proteinExistence type="predicted"/>
<dbReference type="SUPFAM" id="SSF46565">
    <property type="entry name" value="Chaperone J-domain"/>
    <property type="match status" value="1"/>
</dbReference>
<dbReference type="InterPro" id="IPR001623">
    <property type="entry name" value="DnaJ_domain"/>
</dbReference>
<protein>
    <recommendedName>
        <fullName evidence="4">J domain-containing protein</fullName>
    </recommendedName>
</protein>
<keyword evidence="1" id="KW-0143">Chaperone</keyword>
<gene>
    <name evidence="2" type="ORF">SAMN02799615_00904</name>
</gene>
<evidence type="ECO:0000313" key="3">
    <source>
        <dbReference type="Proteomes" id="UP000199477"/>
    </source>
</evidence>
<reference evidence="3" key="1">
    <citation type="submission" date="2016-10" db="EMBL/GenBank/DDBJ databases">
        <authorList>
            <person name="Varghese N."/>
            <person name="Submissions S."/>
        </authorList>
    </citation>
    <scope>NUCLEOTIDE SEQUENCE [LARGE SCALE GENOMIC DNA]</scope>
    <source>
        <strain evidence="3">UNC178MFTsu3.1</strain>
    </source>
</reference>
<dbReference type="Gene3D" id="1.10.287.110">
    <property type="entry name" value="DnaJ domain"/>
    <property type="match status" value="1"/>
</dbReference>
<evidence type="ECO:0000313" key="2">
    <source>
        <dbReference type="EMBL" id="SFE38239.1"/>
    </source>
</evidence>
<sequence>MTIPAYPLSWPVGWKRTPAADRSRARFNRQTVTQYRMGDGSTNSYRGKAQVTIAEATGRVRAELVRMGIADDDLVISTNLALRLDGLPRSGQREPDDPGVAVYWTDRFDLSVPPKCMAVDRYDRVADNLAAVAATLEAMRAIERHGGAEVLNRAFEGFAALPGPAAGQRIHWSEVLGCARDARMSEIRDAHLRARSAAHPDRGGTAAEFQAVNQAFSEACREHEVES</sequence>
<dbReference type="STRING" id="500610.SAMN02799615_00904"/>
<keyword evidence="3" id="KW-1185">Reference proteome</keyword>
<evidence type="ECO:0008006" key="4">
    <source>
        <dbReference type="Google" id="ProtNLM"/>
    </source>
</evidence>
<dbReference type="CDD" id="cd06257">
    <property type="entry name" value="DnaJ"/>
    <property type="match status" value="1"/>
</dbReference>
<dbReference type="Proteomes" id="UP000199477">
    <property type="component" value="Unassembled WGS sequence"/>
</dbReference>
<evidence type="ECO:0000256" key="1">
    <source>
        <dbReference type="ARBA" id="ARBA00023186"/>
    </source>
</evidence>
<accession>A0A1I2A351</accession>
<dbReference type="InterPro" id="IPR036869">
    <property type="entry name" value="J_dom_sf"/>
</dbReference>
<name>A0A1I2A351_9GAMM</name>